<sequence length="67" mass="7354">MPVSGYDPEDIDDALEGKLEDDRLDEYLSESDREAYRAGEANLVDLLESDEISEIVGDEDVSGESGD</sequence>
<evidence type="ECO:0000313" key="2">
    <source>
        <dbReference type="EMBL" id="SDQ21988.1"/>
    </source>
</evidence>
<keyword evidence="3" id="KW-1185">Reference proteome</keyword>
<organism evidence="2 3">
    <name type="scientific">Natronobacterium texcoconense</name>
    <dbReference type="NCBI Taxonomy" id="1095778"/>
    <lineage>
        <taxon>Archaea</taxon>
        <taxon>Methanobacteriati</taxon>
        <taxon>Methanobacteriota</taxon>
        <taxon>Stenosarchaea group</taxon>
        <taxon>Halobacteria</taxon>
        <taxon>Halobacteriales</taxon>
        <taxon>Natrialbaceae</taxon>
        <taxon>Natronobacterium</taxon>
    </lineage>
</organism>
<gene>
    <name evidence="2" type="ORF">SAMN04489842_0118</name>
</gene>
<protein>
    <recommendedName>
        <fullName evidence="1">DUF8027 domain-containing protein</fullName>
    </recommendedName>
</protein>
<dbReference type="RefSeq" id="WP_090375804.1">
    <property type="nucleotide sequence ID" value="NZ_FNLC01000001.1"/>
</dbReference>
<dbReference type="AlphaFoldDB" id="A0A1H0Z3L9"/>
<feature type="domain" description="DUF8027" evidence="1">
    <location>
        <begin position="1"/>
        <end position="59"/>
    </location>
</feature>
<evidence type="ECO:0000313" key="3">
    <source>
        <dbReference type="Proteomes" id="UP000198848"/>
    </source>
</evidence>
<dbReference type="InterPro" id="IPR058340">
    <property type="entry name" value="DUF8027"/>
</dbReference>
<dbReference type="Pfam" id="PF26070">
    <property type="entry name" value="DUF8027"/>
    <property type="match status" value="1"/>
</dbReference>
<evidence type="ECO:0000259" key="1">
    <source>
        <dbReference type="Pfam" id="PF26070"/>
    </source>
</evidence>
<name>A0A1H0Z3L9_NATTX</name>
<dbReference type="EMBL" id="FNLC01000001">
    <property type="protein sequence ID" value="SDQ21988.1"/>
    <property type="molecule type" value="Genomic_DNA"/>
</dbReference>
<proteinExistence type="predicted"/>
<dbReference type="OrthoDB" id="304367at2157"/>
<accession>A0A1H0Z3L9</accession>
<reference evidence="3" key="1">
    <citation type="submission" date="2016-10" db="EMBL/GenBank/DDBJ databases">
        <authorList>
            <person name="Varghese N."/>
            <person name="Submissions S."/>
        </authorList>
    </citation>
    <scope>NUCLEOTIDE SEQUENCE [LARGE SCALE GENOMIC DNA]</scope>
    <source>
        <strain evidence="3">DSM 24767</strain>
    </source>
</reference>
<dbReference type="Proteomes" id="UP000198848">
    <property type="component" value="Unassembled WGS sequence"/>
</dbReference>